<keyword evidence="1" id="KW-0378">Hydrolase</keyword>
<dbReference type="SUPFAM" id="SSF53254">
    <property type="entry name" value="Phosphoglycerate mutase-like"/>
    <property type="match status" value="1"/>
</dbReference>
<dbReference type="PROSITE" id="PS51257">
    <property type="entry name" value="PROKAR_LIPOPROTEIN"/>
    <property type="match status" value="1"/>
</dbReference>
<evidence type="ECO:0000313" key="2">
    <source>
        <dbReference type="EMBL" id="SVA71747.1"/>
    </source>
</evidence>
<sequence length="164" mass="18886">MKKVFPFIFILFFSCNTANTDCSTYYLIRHAEKVRLDPDNKDPELNEAGQKRAIVWQDYFHDIGIDQVYSTNYKRTLQTALPFASSNELKINIYSPSKINYEDFLVTTTGNKVLIVGHSDTTPTFANELIKENVYPQMDDSNNSNLYIVSICGDERNHEVIKID</sequence>
<evidence type="ECO:0000256" key="1">
    <source>
        <dbReference type="ARBA" id="ARBA00022801"/>
    </source>
</evidence>
<proteinExistence type="predicted"/>
<dbReference type="CDD" id="cd07040">
    <property type="entry name" value="HP"/>
    <property type="match status" value="1"/>
</dbReference>
<organism evidence="2">
    <name type="scientific">marine metagenome</name>
    <dbReference type="NCBI Taxonomy" id="408172"/>
    <lineage>
        <taxon>unclassified sequences</taxon>
        <taxon>metagenomes</taxon>
        <taxon>ecological metagenomes</taxon>
    </lineage>
</organism>
<reference evidence="2" key="1">
    <citation type="submission" date="2018-05" db="EMBL/GenBank/DDBJ databases">
        <authorList>
            <person name="Lanie J.A."/>
            <person name="Ng W.-L."/>
            <person name="Kazmierczak K.M."/>
            <person name="Andrzejewski T.M."/>
            <person name="Davidsen T.M."/>
            <person name="Wayne K.J."/>
            <person name="Tettelin H."/>
            <person name="Glass J.I."/>
            <person name="Rusch D."/>
            <person name="Podicherti R."/>
            <person name="Tsui H.-C.T."/>
            <person name="Winkler M.E."/>
        </authorList>
    </citation>
    <scope>NUCLEOTIDE SEQUENCE</scope>
</reference>
<dbReference type="InterPro" id="IPR001261">
    <property type="entry name" value="ArgE/DapE_CS"/>
</dbReference>
<gene>
    <name evidence="2" type="ORF">METZ01_LOCUS124601</name>
</gene>
<accession>A0A381Y5S7</accession>
<dbReference type="Pfam" id="PF00300">
    <property type="entry name" value="His_Phos_1"/>
    <property type="match status" value="1"/>
</dbReference>
<dbReference type="EMBL" id="UINC01017339">
    <property type="protein sequence ID" value="SVA71747.1"/>
    <property type="molecule type" value="Genomic_DNA"/>
</dbReference>
<name>A0A381Y5S7_9ZZZZ</name>
<dbReference type="InterPro" id="IPR013078">
    <property type="entry name" value="His_Pase_superF_clade-1"/>
</dbReference>
<dbReference type="AlphaFoldDB" id="A0A381Y5S7"/>
<dbReference type="PROSITE" id="PS00758">
    <property type="entry name" value="ARGE_DAPE_CPG2_1"/>
    <property type="match status" value="1"/>
</dbReference>
<protein>
    <recommendedName>
        <fullName evidence="3">Phosphoglycerate mutase</fullName>
    </recommendedName>
</protein>
<evidence type="ECO:0008006" key="3">
    <source>
        <dbReference type="Google" id="ProtNLM"/>
    </source>
</evidence>
<dbReference type="Gene3D" id="3.40.50.1240">
    <property type="entry name" value="Phosphoglycerate mutase-like"/>
    <property type="match status" value="1"/>
</dbReference>
<dbReference type="InterPro" id="IPR029033">
    <property type="entry name" value="His_PPase_superfam"/>
</dbReference>